<accession>A0A365UD81</accession>
<organism evidence="3 4">
    <name type="scientific">Rhodosalinus halophilus</name>
    <dbReference type="NCBI Taxonomy" id="2259333"/>
    <lineage>
        <taxon>Bacteria</taxon>
        <taxon>Pseudomonadati</taxon>
        <taxon>Pseudomonadota</taxon>
        <taxon>Alphaproteobacteria</taxon>
        <taxon>Rhodobacterales</taxon>
        <taxon>Paracoccaceae</taxon>
        <taxon>Rhodosalinus</taxon>
    </lineage>
</organism>
<proteinExistence type="predicted"/>
<feature type="compositionally biased region" description="Basic and acidic residues" evidence="2">
    <location>
        <begin position="568"/>
        <end position="579"/>
    </location>
</feature>
<protein>
    <submittedName>
        <fullName evidence="3">Chromosome segregation protein SMC</fullName>
    </submittedName>
</protein>
<evidence type="ECO:0000256" key="1">
    <source>
        <dbReference type="SAM" id="Coils"/>
    </source>
</evidence>
<keyword evidence="4" id="KW-1185">Reference proteome</keyword>
<evidence type="ECO:0000313" key="3">
    <source>
        <dbReference type="EMBL" id="RBI87506.1"/>
    </source>
</evidence>
<dbReference type="InterPro" id="IPR027417">
    <property type="entry name" value="P-loop_NTPase"/>
</dbReference>
<evidence type="ECO:0000313" key="4">
    <source>
        <dbReference type="Proteomes" id="UP000253370"/>
    </source>
</evidence>
<comment type="caution">
    <text evidence="3">The sequence shown here is derived from an EMBL/GenBank/DDBJ whole genome shotgun (WGS) entry which is preliminary data.</text>
</comment>
<dbReference type="Proteomes" id="UP000253370">
    <property type="component" value="Unassembled WGS sequence"/>
</dbReference>
<feature type="coiled-coil region" evidence="1">
    <location>
        <begin position="650"/>
        <end position="738"/>
    </location>
</feature>
<keyword evidence="1" id="KW-0175">Coiled coil</keyword>
<evidence type="ECO:0000256" key="2">
    <source>
        <dbReference type="SAM" id="MobiDB-lite"/>
    </source>
</evidence>
<feature type="region of interest" description="Disordered" evidence="2">
    <location>
        <begin position="568"/>
        <end position="590"/>
    </location>
</feature>
<sequence length="870" mass="93374">MKLRSIRLENVRRFTDPVRLDGIGDGLNVLSEPNEHGKSTLFDALQALFFRAHGSKAEELRALRPHAGGAPEISVDIEIDEGRFTLSKRWFSKPFARVEQGDRLVAQADAAEDWIARLMGGEGGGPAGLLWVRQGLTGLAEGTRKEQEAALAARRDLLSSVTEEVEAMTGGRRMDAALARCADELEIYCTAGGKPKKGGPWKSAEDRVAELAAEEAELRATARALQDALEARRRKRRELAEIEDPDNAAERAARLEQAQAAHAAAERHAERVETAERKLQAARLEVRELAARLETLRAALAERAAAAEAAQAAARKQAEAREAAAGAEAELDAARKALSQAGEAFATAEAAHVAAQRRQTARDGARRRADLEARLERAEAAREALETAQAAARHGPDAAALRDLEALDSALRTARALRAQTAPQLVMAYAPGADGSVTHAGTALPDGVQVPIPDGAELSLRGLGTLTVRPGAGPRESDSVEAAEQALSEALRDAGLASMQEARAQAAARAEAERRAGEARARLETAAPEGLEPLRAALAAIPEAPAEAEAEAPDLCETEQVLATARAERATAESRRDAAEAAASEARSRRASAEAVAEAAAERAERAEAALARLEERDEAALSERFARARDALEAAEAVHAQSVREAPDLAAAEAALARARAVVDTARETVARLRPEIAALDERIAHGSGEAVEERLAETVERREAAEADLARIQREVAALQRLKQALEDAQAEARDRYFAPVAAELRPLLNLLWPEAELVWGQDTLLPTALVRAGQEEPIEILSGGTQEQVALLVRLAFARLLAKEGRHAPLILDDALVFTDDDRIERMFDALHRQAGDLQVLVLTCRQRAFRDLGGRVLRLERPDEAA</sequence>
<gene>
    <name evidence="3" type="ORF">DRV85_00815</name>
</gene>
<dbReference type="RefSeq" id="WP_113287529.1">
    <property type="nucleotide sequence ID" value="NZ_QNTQ01000001.1"/>
</dbReference>
<dbReference type="OrthoDB" id="7069379at2"/>
<dbReference type="SUPFAM" id="SSF52540">
    <property type="entry name" value="P-loop containing nucleoside triphosphate hydrolases"/>
    <property type="match status" value="1"/>
</dbReference>
<reference evidence="3 4" key="1">
    <citation type="submission" date="2018-07" db="EMBL/GenBank/DDBJ databases">
        <title>Rhodosalinus sp. strain E84T genomic sequence and assembly.</title>
        <authorList>
            <person name="Liu Z.-W."/>
            <person name="Lu D.-C."/>
        </authorList>
    </citation>
    <scope>NUCLEOTIDE SEQUENCE [LARGE SCALE GENOMIC DNA]</scope>
    <source>
        <strain evidence="3 4">E84</strain>
    </source>
</reference>
<dbReference type="EMBL" id="QNTQ01000001">
    <property type="protein sequence ID" value="RBI87506.1"/>
    <property type="molecule type" value="Genomic_DNA"/>
</dbReference>
<feature type="coiled-coil region" evidence="1">
    <location>
        <begin position="255"/>
        <end position="391"/>
    </location>
</feature>
<dbReference type="PANTHER" id="PTHR41259">
    <property type="entry name" value="DOUBLE-STRAND BREAK REPAIR RAD50 ATPASE, PUTATIVE-RELATED"/>
    <property type="match status" value="1"/>
</dbReference>
<dbReference type="Gene3D" id="3.40.50.300">
    <property type="entry name" value="P-loop containing nucleotide triphosphate hydrolases"/>
    <property type="match status" value="2"/>
</dbReference>
<dbReference type="AlphaFoldDB" id="A0A365UD81"/>
<dbReference type="PANTHER" id="PTHR41259:SF1">
    <property type="entry name" value="DOUBLE-STRAND BREAK REPAIR RAD50 ATPASE, PUTATIVE-RELATED"/>
    <property type="match status" value="1"/>
</dbReference>
<name>A0A365UD81_9RHOB</name>